<evidence type="ECO:0000313" key="2">
    <source>
        <dbReference type="Proteomes" id="UP000709295"/>
    </source>
</evidence>
<evidence type="ECO:0000313" key="1">
    <source>
        <dbReference type="EMBL" id="KAG6943884.1"/>
    </source>
</evidence>
<proteinExistence type="predicted"/>
<dbReference type="Proteomes" id="UP000709295">
    <property type="component" value="Unassembled WGS sequence"/>
</dbReference>
<dbReference type="EMBL" id="JAENGY010002547">
    <property type="protein sequence ID" value="KAG6943884.1"/>
    <property type="molecule type" value="Genomic_DNA"/>
</dbReference>
<accession>A0A8J5IDY1</accession>
<keyword evidence="2" id="KW-1185">Reference proteome</keyword>
<protein>
    <submittedName>
        <fullName evidence="1">Uncharacterized protein</fullName>
    </submittedName>
</protein>
<reference evidence="1" key="1">
    <citation type="submission" date="2021-01" db="EMBL/GenBank/DDBJ databases">
        <title>Phytophthora aleatoria, a newly-described species from Pinus radiata is distinct from Phytophthora cactorum isolates based on comparative genomics.</title>
        <authorList>
            <person name="Mcdougal R."/>
            <person name="Panda P."/>
            <person name="Williams N."/>
            <person name="Studholme D.J."/>
        </authorList>
    </citation>
    <scope>NUCLEOTIDE SEQUENCE</scope>
    <source>
        <strain evidence="1">NZFS 4037</strain>
    </source>
</reference>
<comment type="caution">
    <text evidence="1">The sequence shown here is derived from an EMBL/GenBank/DDBJ whole genome shotgun (WGS) entry which is preliminary data.</text>
</comment>
<name>A0A8J5IDY1_9STRA</name>
<sequence length="59" mass="6432">MQMVNLTMCHIVAISNVSVVVKVGQGCGTISFRTGVLARICRSWFSVSRCHSSITTRTT</sequence>
<dbReference type="AlphaFoldDB" id="A0A8J5IDY1"/>
<organism evidence="1 2">
    <name type="scientific">Phytophthora aleatoria</name>
    <dbReference type="NCBI Taxonomy" id="2496075"/>
    <lineage>
        <taxon>Eukaryota</taxon>
        <taxon>Sar</taxon>
        <taxon>Stramenopiles</taxon>
        <taxon>Oomycota</taxon>
        <taxon>Peronosporomycetes</taxon>
        <taxon>Peronosporales</taxon>
        <taxon>Peronosporaceae</taxon>
        <taxon>Phytophthora</taxon>
    </lineage>
</organism>
<gene>
    <name evidence="1" type="ORF">JG688_00017383</name>
</gene>